<evidence type="ECO:0000313" key="1">
    <source>
        <dbReference type="EMBL" id="VAV99586.1"/>
    </source>
</evidence>
<dbReference type="AlphaFoldDB" id="A0A3B0SF57"/>
<protein>
    <submittedName>
        <fullName evidence="1">Uncharacterized protein</fullName>
    </submittedName>
</protein>
<gene>
    <name evidence="1" type="ORF">MNBD_ACTINO02-71</name>
</gene>
<dbReference type="Gene3D" id="1.25.40.10">
    <property type="entry name" value="Tetratricopeptide repeat domain"/>
    <property type="match status" value="1"/>
</dbReference>
<organism evidence="1">
    <name type="scientific">hydrothermal vent metagenome</name>
    <dbReference type="NCBI Taxonomy" id="652676"/>
    <lineage>
        <taxon>unclassified sequences</taxon>
        <taxon>metagenomes</taxon>
        <taxon>ecological metagenomes</taxon>
    </lineage>
</organism>
<reference evidence="1" key="1">
    <citation type="submission" date="2018-06" db="EMBL/GenBank/DDBJ databases">
        <authorList>
            <person name="Zhirakovskaya E."/>
        </authorList>
    </citation>
    <scope>NUCLEOTIDE SEQUENCE</scope>
</reference>
<feature type="non-terminal residue" evidence="1">
    <location>
        <position position="1"/>
    </location>
</feature>
<dbReference type="InterPro" id="IPR011990">
    <property type="entry name" value="TPR-like_helical_dom_sf"/>
</dbReference>
<name>A0A3B0SF57_9ZZZZ</name>
<dbReference type="EMBL" id="UOEK01000166">
    <property type="protein sequence ID" value="VAV99586.1"/>
    <property type="molecule type" value="Genomic_DNA"/>
</dbReference>
<proteinExistence type="predicted"/>
<accession>A0A3B0SF57</accession>
<dbReference type="SUPFAM" id="SSF48452">
    <property type="entry name" value="TPR-like"/>
    <property type="match status" value="1"/>
</dbReference>
<sequence length="225" mass="24480">SGEAAGVTDKRGDLIGAAVDLPKWVIDDLARVTPPKRVSAALEALGEASVAFVDAQFHKSVKMAERAKQLAPRDATVREILGLGAYRLGNWSVALTELRAYRRLSGDLVHVAVELDILRALERPDDVASLWEEFKRWDARPVVYKEALVVFASFLIDQGDLDSAASLVLPARLKNDPFPEDLKVAYVGARVAALQGDTATAREVRDDVLLADPAFPGIEALDRLL</sequence>